<reference evidence="6 7" key="1">
    <citation type="submission" date="2019-07" db="EMBL/GenBank/DDBJ databases">
        <title>Genomic Encyclopedia of Type Strains, Phase IV (KMG-IV): sequencing the most valuable type-strain genomes for metagenomic binning, comparative biology and taxonomic classification.</title>
        <authorList>
            <person name="Goeker M."/>
        </authorList>
    </citation>
    <scope>NUCLEOTIDE SEQUENCE [LARGE SCALE GENOMIC DNA]</scope>
    <source>
        <strain evidence="6 7">DSM 18961</strain>
    </source>
</reference>
<dbReference type="SMART" id="SM00448">
    <property type="entry name" value="REC"/>
    <property type="match status" value="1"/>
</dbReference>
<dbReference type="PANTHER" id="PTHR43214">
    <property type="entry name" value="TWO-COMPONENT RESPONSE REGULATOR"/>
    <property type="match status" value="1"/>
</dbReference>
<dbReference type="PROSITE" id="PS50043">
    <property type="entry name" value="HTH_LUXR_2"/>
    <property type="match status" value="1"/>
</dbReference>
<dbReference type="AlphaFoldDB" id="A0A5S5DVZ9"/>
<evidence type="ECO:0000256" key="2">
    <source>
        <dbReference type="ARBA" id="ARBA00023125"/>
    </source>
</evidence>
<dbReference type="SUPFAM" id="SSF46894">
    <property type="entry name" value="C-terminal effector domain of the bipartite response regulators"/>
    <property type="match status" value="1"/>
</dbReference>
<accession>A0A5S5DVZ9</accession>
<dbReference type="OrthoDB" id="9797341at2"/>
<gene>
    <name evidence="6" type="ORF">C7447_101501</name>
</gene>
<dbReference type="InterPro" id="IPR000792">
    <property type="entry name" value="Tscrpt_reg_LuxR_C"/>
</dbReference>
<feature type="modified residue" description="4-aspartylphosphate" evidence="3">
    <location>
        <position position="55"/>
    </location>
</feature>
<dbReference type="GO" id="GO:0000160">
    <property type="term" value="P:phosphorelay signal transduction system"/>
    <property type="evidence" value="ECO:0007669"/>
    <property type="project" value="InterPro"/>
</dbReference>
<dbReference type="CDD" id="cd17535">
    <property type="entry name" value="REC_NarL-like"/>
    <property type="match status" value="1"/>
</dbReference>
<dbReference type="InterPro" id="IPR016032">
    <property type="entry name" value="Sig_transdc_resp-reg_C-effctor"/>
</dbReference>
<dbReference type="EMBL" id="VNIA01000001">
    <property type="protein sequence ID" value="TYP99894.1"/>
    <property type="molecule type" value="Genomic_DNA"/>
</dbReference>
<dbReference type="PRINTS" id="PR00038">
    <property type="entry name" value="HTHLUXR"/>
</dbReference>
<evidence type="ECO:0000256" key="3">
    <source>
        <dbReference type="PROSITE-ProRule" id="PRU00169"/>
    </source>
</evidence>
<keyword evidence="7" id="KW-1185">Reference proteome</keyword>
<dbReference type="GO" id="GO:0003677">
    <property type="term" value="F:DNA binding"/>
    <property type="evidence" value="ECO:0007669"/>
    <property type="project" value="UniProtKB-KW"/>
</dbReference>
<dbReference type="Pfam" id="PF00196">
    <property type="entry name" value="GerE"/>
    <property type="match status" value="1"/>
</dbReference>
<dbReference type="InterPro" id="IPR039420">
    <property type="entry name" value="WalR-like"/>
</dbReference>
<organism evidence="6 7">
    <name type="scientific">Tenacibaculum adriaticum</name>
    <dbReference type="NCBI Taxonomy" id="413713"/>
    <lineage>
        <taxon>Bacteria</taxon>
        <taxon>Pseudomonadati</taxon>
        <taxon>Bacteroidota</taxon>
        <taxon>Flavobacteriia</taxon>
        <taxon>Flavobacteriales</taxon>
        <taxon>Flavobacteriaceae</taxon>
        <taxon>Tenacibaculum</taxon>
    </lineage>
</organism>
<dbReference type="Pfam" id="PF00072">
    <property type="entry name" value="Response_reg"/>
    <property type="match status" value="1"/>
</dbReference>
<keyword evidence="2" id="KW-0238">DNA-binding</keyword>
<dbReference type="InterPro" id="IPR036388">
    <property type="entry name" value="WH-like_DNA-bd_sf"/>
</dbReference>
<sequence length="189" mass="21485">MKKIEVVLVDDHQLFIEGVIALMKTEQYFNVISFNKAASALAKLSDYCPDILIADMSMPEMNGLELIQKVKKVHKNLIILVVSANEKMIPYHLIDGYLNKSECAFKLISIIKNIVLENIDYSKPQKPITNREKEIITLITKGHKLEKIASLTNTSSHTVITHKKNIYKKLEINSITELVKKAFYLGLVD</sequence>
<evidence type="ECO:0000256" key="1">
    <source>
        <dbReference type="ARBA" id="ARBA00022553"/>
    </source>
</evidence>
<proteinExistence type="predicted"/>
<feature type="domain" description="Response regulatory" evidence="5">
    <location>
        <begin position="5"/>
        <end position="115"/>
    </location>
</feature>
<dbReference type="InterPro" id="IPR011006">
    <property type="entry name" value="CheY-like_superfamily"/>
</dbReference>
<dbReference type="Gene3D" id="3.40.50.2300">
    <property type="match status" value="1"/>
</dbReference>
<keyword evidence="1 3" id="KW-0597">Phosphoprotein</keyword>
<evidence type="ECO:0000313" key="6">
    <source>
        <dbReference type="EMBL" id="TYP99894.1"/>
    </source>
</evidence>
<evidence type="ECO:0000259" key="4">
    <source>
        <dbReference type="PROSITE" id="PS50043"/>
    </source>
</evidence>
<evidence type="ECO:0000313" key="7">
    <source>
        <dbReference type="Proteomes" id="UP000323136"/>
    </source>
</evidence>
<dbReference type="RefSeq" id="WP_148868594.1">
    <property type="nucleotide sequence ID" value="NZ_VNIA01000001.1"/>
</dbReference>
<evidence type="ECO:0000259" key="5">
    <source>
        <dbReference type="PROSITE" id="PS50110"/>
    </source>
</evidence>
<name>A0A5S5DVZ9_9FLAO</name>
<dbReference type="PANTHER" id="PTHR43214:SF43">
    <property type="entry name" value="TWO-COMPONENT RESPONSE REGULATOR"/>
    <property type="match status" value="1"/>
</dbReference>
<dbReference type="CDD" id="cd06170">
    <property type="entry name" value="LuxR_C_like"/>
    <property type="match status" value="1"/>
</dbReference>
<dbReference type="GO" id="GO:0006355">
    <property type="term" value="P:regulation of DNA-templated transcription"/>
    <property type="evidence" value="ECO:0007669"/>
    <property type="project" value="InterPro"/>
</dbReference>
<dbReference type="InterPro" id="IPR001789">
    <property type="entry name" value="Sig_transdc_resp-reg_receiver"/>
</dbReference>
<dbReference type="Proteomes" id="UP000323136">
    <property type="component" value="Unassembled WGS sequence"/>
</dbReference>
<protein>
    <submittedName>
        <fullName evidence="6">LuxR family two component transcriptional regulator</fullName>
    </submittedName>
</protein>
<comment type="caution">
    <text evidence="6">The sequence shown here is derived from an EMBL/GenBank/DDBJ whole genome shotgun (WGS) entry which is preliminary data.</text>
</comment>
<dbReference type="SMART" id="SM00421">
    <property type="entry name" value="HTH_LUXR"/>
    <property type="match status" value="1"/>
</dbReference>
<dbReference type="SUPFAM" id="SSF52172">
    <property type="entry name" value="CheY-like"/>
    <property type="match status" value="1"/>
</dbReference>
<feature type="domain" description="HTH luxR-type" evidence="4">
    <location>
        <begin position="121"/>
        <end position="186"/>
    </location>
</feature>
<dbReference type="InterPro" id="IPR058245">
    <property type="entry name" value="NreC/VraR/RcsB-like_REC"/>
</dbReference>
<dbReference type="PROSITE" id="PS50110">
    <property type="entry name" value="RESPONSE_REGULATORY"/>
    <property type="match status" value="1"/>
</dbReference>
<dbReference type="Gene3D" id="1.10.10.10">
    <property type="entry name" value="Winged helix-like DNA-binding domain superfamily/Winged helix DNA-binding domain"/>
    <property type="match status" value="1"/>
</dbReference>